<proteinExistence type="predicted"/>
<evidence type="ECO:0000256" key="9">
    <source>
        <dbReference type="ARBA" id="ARBA00023180"/>
    </source>
</evidence>
<keyword evidence="9" id="KW-0325">Glycoprotein</keyword>
<comment type="caution">
    <text evidence="11">The sequence shown here is derived from an EMBL/GenBank/DDBJ whole genome shotgun (WGS) entry which is preliminary data.</text>
</comment>
<dbReference type="Gene3D" id="3.30.200.20">
    <property type="entry name" value="Phosphorylase Kinase, domain 1"/>
    <property type="match status" value="1"/>
</dbReference>
<keyword evidence="3 10" id="KW-0812">Transmembrane</keyword>
<evidence type="ECO:0000256" key="7">
    <source>
        <dbReference type="ARBA" id="ARBA00023136"/>
    </source>
</evidence>
<gene>
    <name evidence="11" type="ORF">HKW66_Vig0061590</name>
</gene>
<keyword evidence="8" id="KW-0675">Receptor</keyword>
<keyword evidence="6 10" id="KW-1133">Transmembrane helix</keyword>
<name>A0A8T0L5R3_PHAAN</name>
<dbReference type="Proteomes" id="UP000743370">
    <property type="component" value="Unassembled WGS sequence"/>
</dbReference>
<dbReference type="PANTHER" id="PTHR47986">
    <property type="entry name" value="OSJNBA0070M12.3 PROTEIN"/>
    <property type="match status" value="1"/>
</dbReference>
<keyword evidence="5" id="KW-0677">Repeat</keyword>
<evidence type="ECO:0000256" key="2">
    <source>
        <dbReference type="ARBA" id="ARBA00022614"/>
    </source>
</evidence>
<keyword evidence="7 10" id="KW-0472">Membrane</keyword>
<evidence type="ECO:0000313" key="11">
    <source>
        <dbReference type="EMBL" id="KAG2406902.1"/>
    </source>
</evidence>
<evidence type="ECO:0000256" key="3">
    <source>
        <dbReference type="ARBA" id="ARBA00022692"/>
    </source>
</evidence>
<organism evidence="11 12">
    <name type="scientific">Phaseolus angularis</name>
    <name type="common">Azuki bean</name>
    <name type="synonym">Vigna angularis</name>
    <dbReference type="NCBI Taxonomy" id="3914"/>
    <lineage>
        <taxon>Eukaryota</taxon>
        <taxon>Viridiplantae</taxon>
        <taxon>Streptophyta</taxon>
        <taxon>Embryophyta</taxon>
        <taxon>Tracheophyta</taxon>
        <taxon>Spermatophyta</taxon>
        <taxon>Magnoliopsida</taxon>
        <taxon>eudicotyledons</taxon>
        <taxon>Gunneridae</taxon>
        <taxon>Pentapetalae</taxon>
        <taxon>rosids</taxon>
        <taxon>fabids</taxon>
        <taxon>Fabales</taxon>
        <taxon>Fabaceae</taxon>
        <taxon>Papilionoideae</taxon>
        <taxon>50 kb inversion clade</taxon>
        <taxon>NPAAA clade</taxon>
        <taxon>indigoferoid/millettioid clade</taxon>
        <taxon>Phaseoleae</taxon>
        <taxon>Vigna</taxon>
    </lineage>
</organism>
<evidence type="ECO:0000256" key="6">
    <source>
        <dbReference type="ARBA" id="ARBA00022989"/>
    </source>
</evidence>
<dbReference type="AlphaFoldDB" id="A0A8T0L5R3"/>
<protein>
    <submittedName>
        <fullName evidence="11">Uncharacterized protein</fullName>
    </submittedName>
</protein>
<dbReference type="PANTHER" id="PTHR47986:SF1">
    <property type="entry name" value="OS04G0685900 PROTEIN"/>
    <property type="match status" value="1"/>
</dbReference>
<keyword evidence="4" id="KW-0732">Signal</keyword>
<sequence>MSLLIRIIFEGMTLDLGILASPLCLILLNILTIPFSLRVPGFVMILLRIGISLCVLKRRLGLTDLAQFEVMDVFKKNLFGDIPKFPTMVMLNTDFNIFLWYIEGGGGSGTTSSSGSGDTPIRSPNIASTGFSLSLAWIAESRKRKKKVVPRIEAQRVTMSIQFLQQVTKNFSEENILGKRDFEWCTERSLEGGTKIAVKIMECGSCRKGSKGMNWK</sequence>
<evidence type="ECO:0000313" key="12">
    <source>
        <dbReference type="Proteomes" id="UP000743370"/>
    </source>
</evidence>
<reference evidence="11 12" key="1">
    <citation type="submission" date="2020-05" db="EMBL/GenBank/DDBJ databases">
        <title>Vigna angularis (adzuki bean) Var. LongXiaoDou No. 4 denovo assembly.</title>
        <authorList>
            <person name="Xiang H."/>
        </authorList>
    </citation>
    <scope>NUCLEOTIDE SEQUENCE [LARGE SCALE GENOMIC DNA]</scope>
    <source>
        <tissue evidence="11">Leaf</tissue>
    </source>
</reference>
<evidence type="ECO:0000256" key="8">
    <source>
        <dbReference type="ARBA" id="ARBA00023170"/>
    </source>
</evidence>
<accession>A0A8T0L5R3</accession>
<dbReference type="GO" id="GO:0016020">
    <property type="term" value="C:membrane"/>
    <property type="evidence" value="ECO:0007669"/>
    <property type="project" value="UniProtKB-SubCell"/>
</dbReference>
<dbReference type="EMBL" id="JABFOF010000002">
    <property type="protein sequence ID" value="KAG2406902.1"/>
    <property type="molecule type" value="Genomic_DNA"/>
</dbReference>
<feature type="transmembrane region" description="Helical" evidence="10">
    <location>
        <begin position="12"/>
        <end position="31"/>
    </location>
</feature>
<dbReference type="InterPro" id="IPR052422">
    <property type="entry name" value="Auxin_Ser/Thr_Kinase"/>
</dbReference>
<keyword evidence="2" id="KW-0433">Leucine-rich repeat</keyword>
<evidence type="ECO:0000256" key="4">
    <source>
        <dbReference type="ARBA" id="ARBA00022729"/>
    </source>
</evidence>
<evidence type="ECO:0000256" key="5">
    <source>
        <dbReference type="ARBA" id="ARBA00022737"/>
    </source>
</evidence>
<evidence type="ECO:0000256" key="10">
    <source>
        <dbReference type="SAM" id="Phobius"/>
    </source>
</evidence>
<comment type="subcellular location">
    <subcellularLocation>
        <location evidence="1">Membrane</location>
        <topology evidence="1">Single-pass membrane protein</topology>
    </subcellularLocation>
</comment>
<evidence type="ECO:0000256" key="1">
    <source>
        <dbReference type="ARBA" id="ARBA00004167"/>
    </source>
</evidence>